<dbReference type="SUPFAM" id="SSF56935">
    <property type="entry name" value="Porins"/>
    <property type="match status" value="1"/>
</dbReference>
<dbReference type="PANTHER" id="PTHR34501:SF9">
    <property type="entry name" value="MAJOR OUTER MEMBRANE PROTEIN P.IA"/>
    <property type="match status" value="1"/>
</dbReference>
<feature type="domain" description="Porin" evidence="11">
    <location>
        <begin position="5"/>
        <end position="324"/>
    </location>
</feature>
<dbReference type="InterPro" id="IPR033900">
    <property type="entry name" value="Gram_neg_porin_domain"/>
</dbReference>
<reference evidence="12" key="1">
    <citation type="submission" date="2022-09" db="EMBL/GenBank/DDBJ databases">
        <title>Isolation and characterization of 3-chlorobenzoate degrading bacteria from soils in Shizuoka.</title>
        <authorList>
            <person name="Ifat A."/>
            <person name="Ogawa N."/>
            <person name="Kimbara K."/>
            <person name="Moriuchi R."/>
            <person name="Dohra H."/>
            <person name="Shintani M."/>
        </authorList>
    </citation>
    <scope>NUCLEOTIDE SEQUENCE</scope>
    <source>
        <strain evidence="12">19CS4-2</strain>
    </source>
</reference>
<keyword evidence="3" id="KW-0813">Transport</keyword>
<evidence type="ECO:0000256" key="10">
    <source>
        <dbReference type="ARBA" id="ARBA00023237"/>
    </source>
</evidence>
<evidence type="ECO:0000256" key="2">
    <source>
        <dbReference type="ARBA" id="ARBA00011233"/>
    </source>
</evidence>
<evidence type="ECO:0000256" key="1">
    <source>
        <dbReference type="ARBA" id="ARBA00004571"/>
    </source>
</evidence>
<organism evidence="12 13">
    <name type="scientific">Caballeronia novacaledonica</name>
    <dbReference type="NCBI Taxonomy" id="1544861"/>
    <lineage>
        <taxon>Bacteria</taxon>
        <taxon>Pseudomonadati</taxon>
        <taxon>Pseudomonadota</taxon>
        <taxon>Betaproteobacteria</taxon>
        <taxon>Burkholderiales</taxon>
        <taxon>Burkholderiaceae</taxon>
        <taxon>Caballeronia</taxon>
    </lineage>
</organism>
<dbReference type="GO" id="GO:0006811">
    <property type="term" value="P:monoatomic ion transport"/>
    <property type="evidence" value="ECO:0007669"/>
    <property type="project" value="UniProtKB-KW"/>
</dbReference>
<accession>A0AA37IKR6</accession>
<dbReference type="GO" id="GO:0046930">
    <property type="term" value="C:pore complex"/>
    <property type="evidence" value="ECO:0007669"/>
    <property type="project" value="UniProtKB-KW"/>
</dbReference>
<comment type="subunit">
    <text evidence="2">Homotrimer.</text>
</comment>
<keyword evidence="7" id="KW-0406">Ion transport</keyword>
<keyword evidence="9" id="KW-0472">Membrane</keyword>
<evidence type="ECO:0000313" key="12">
    <source>
        <dbReference type="EMBL" id="GJH31072.1"/>
    </source>
</evidence>
<dbReference type="RefSeq" id="WP_238218567.1">
    <property type="nucleotide sequence ID" value="NZ_BPUS01000073.1"/>
</dbReference>
<evidence type="ECO:0000313" key="13">
    <source>
        <dbReference type="Proteomes" id="UP001055111"/>
    </source>
</evidence>
<evidence type="ECO:0000256" key="8">
    <source>
        <dbReference type="ARBA" id="ARBA00023114"/>
    </source>
</evidence>
<dbReference type="InterPro" id="IPR023614">
    <property type="entry name" value="Porin_dom_sf"/>
</dbReference>
<sequence>MFLGCAFAPTAYAQSNVSIYGSIDEGITYTSNALGKRTATVAPAAVPDFIGLRGSEDLGDHATAFYAMQQGYRSNNGQAIVPGSAYGFFSYVGLSHPQYGTVYLGRQLDLAAEALRVNSNGSNLLSFYFFHPANLDNLGILGDSINNSVRYTSPSLFGLQASVIYGLEESGIQPGRILSMDVVHDEGAARFSLVYSSWRDHAVPLVSGLGRAEFLGQSLVQGATFVAKRQDIFGLSTYYTASPSVALHAVLSQVNLASSARTTRMRNVEVGVNLRMASNQTVALGGHASWLDGTRYLQAGVGDLLTASKRTTLYAQVVYQHADGSANAAIPLLLPSTSRSQLALRVGVHQFF</sequence>
<gene>
    <name evidence="12" type="ORF">CBA19CS42_41170</name>
</gene>
<dbReference type="InterPro" id="IPR050298">
    <property type="entry name" value="Gram-neg_bact_OMP"/>
</dbReference>
<evidence type="ECO:0000256" key="3">
    <source>
        <dbReference type="ARBA" id="ARBA00022448"/>
    </source>
</evidence>
<evidence type="ECO:0000256" key="6">
    <source>
        <dbReference type="ARBA" id="ARBA00022729"/>
    </source>
</evidence>
<evidence type="ECO:0000256" key="7">
    <source>
        <dbReference type="ARBA" id="ARBA00023065"/>
    </source>
</evidence>
<dbReference type="PANTHER" id="PTHR34501">
    <property type="entry name" value="PROTEIN YDDL-RELATED"/>
    <property type="match status" value="1"/>
</dbReference>
<dbReference type="EMBL" id="BPUS01000073">
    <property type="protein sequence ID" value="GJH31072.1"/>
    <property type="molecule type" value="Genomic_DNA"/>
</dbReference>
<evidence type="ECO:0000259" key="11">
    <source>
        <dbReference type="Pfam" id="PF13609"/>
    </source>
</evidence>
<dbReference type="Pfam" id="PF13609">
    <property type="entry name" value="Porin_4"/>
    <property type="match status" value="1"/>
</dbReference>
<dbReference type="CDD" id="cd00342">
    <property type="entry name" value="gram_neg_porins"/>
    <property type="match status" value="1"/>
</dbReference>
<evidence type="ECO:0000256" key="4">
    <source>
        <dbReference type="ARBA" id="ARBA00022452"/>
    </source>
</evidence>
<dbReference type="AlphaFoldDB" id="A0AA37IKR6"/>
<keyword evidence="10" id="KW-0998">Cell outer membrane</keyword>
<evidence type="ECO:0000256" key="9">
    <source>
        <dbReference type="ARBA" id="ARBA00023136"/>
    </source>
</evidence>
<proteinExistence type="predicted"/>
<dbReference type="GO" id="GO:0009279">
    <property type="term" value="C:cell outer membrane"/>
    <property type="evidence" value="ECO:0007669"/>
    <property type="project" value="UniProtKB-SubCell"/>
</dbReference>
<keyword evidence="5" id="KW-0812">Transmembrane</keyword>
<comment type="subcellular location">
    <subcellularLocation>
        <location evidence="1">Cell outer membrane</location>
        <topology evidence="1">Multi-pass membrane protein</topology>
    </subcellularLocation>
</comment>
<keyword evidence="6" id="KW-0732">Signal</keyword>
<dbReference type="Gene3D" id="2.40.160.10">
    <property type="entry name" value="Porin"/>
    <property type="match status" value="1"/>
</dbReference>
<comment type="caution">
    <text evidence="12">The sequence shown here is derived from an EMBL/GenBank/DDBJ whole genome shotgun (WGS) entry which is preliminary data.</text>
</comment>
<evidence type="ECO:0000256" key="5">
    <source>
        <dbReference type="ARBA" id="ARBA00022692"/>
    </source>
</evidence>
<name>A0AA37IKR6_9BURK</name>
<dbReference type="GO" id="GO:0015288">
    <property type="term" value="F:porin activity"/>
    <property type="evidence" value="ECO:0007669"/>
    <property type="project" value="UniProtKB-KW"/>
</dbReference>
<dbReference type="Proteomes" id="UP001055111">
    <property type="component" value="Unassembled WGS sequence"/>
</dbReference>
<keyword evidence="4" id="KW-1134">Transmembrane beta strand</keyword>
<protein>
    <submittedName>
        <fullName evidence="12">Porin</fullName>
    </submittedName>
</protein>
<keyword evidence="8" id="KW-0626">Porin</keyword>